<dbReference type="InterPro" id="IPR041700">
    <property type="entry name" value="OMP_b-brl_3"/>
</dbReference>
<evidence type="ECO:0000313" key="5">
    <source>
        <dbReference type="Proteomes" id="UP000563094"/>
    </source>
</evidence>
<evidence type="ECO:0000259" key="3">
    <source>
        <dbReference type="Pfam" id="PF14905"/>
    </source>
</evidence>
<feature type="region of interest" description="Disordered" evidence="1">
    <location>
        <begin position="375"/>
        <end position="395"/>
    </location>
</feature>
<gene>
    <name evidence="4" type="ORF">FHS90_002959</name>
</gene>
<feature type="compositionally biased region" description="Basic and acidic residues" evidence="1">
    <location>
        <begin position="386"/>
        <end position="395"/>
    </location>
</feature>
<feature type="signal peptide" evidence="2">
    <location>
        <begin position="1"/>
        <end position="24"/>
    </location>
</feature>
<comment type="caution">
    <text evidence="4">The sequence shown here is derived from an EMBL/GenBank/DDBJ whole genome shotgun (WGS) entry which is preliminary data.</text>
</comment>
<dbReference type="SUPFAM" id="SSF49464">
    <property type="entry name" value="Carboxypeptidase regulatory domain-like"/>
    <property type="match status" value="1"/>
</dbReference>
<protein>
    <recommendedName>
        <fullName evidence="3">Outer membrane protein beta-barrel domain-containing protein</fullName>
    </recommendedName>
</protein>
<dbReference type="Pfam" id="PF14905">
    <property type="entry name" value="OMP_b-brl_3"/>
    <property type="match status" value="2"/>
</dbReference>
<dbReference type="EMBL" id="JACJIQ010000012">
    <property type="protein sequence ID" value="MBA9078233.1"/>
    <property type="molecule type" value="Genomic_DNA"/>
</dbReference>
<evidence type="ECO:0000313" key="4">
    <source>
        <dbReference type="EMBL" id="MBA9078233.1"/>
    </source>
</evidence>
<proteinExistence type="predicted"/>
<keyword evidence="2" id="KW-0732">Signal</keyword>
<dbReference type="Pfam" id="PF13620">
    <property type="entry name" value="CarboxypepD_reg"/>
    <property type="match status" value="1"/>
</dbReference>
<organism evidence="4 5">
    <name type="scientific">Rufibacter quisquiliarum</name>
    <dbReference type="NCBI Taxonomy" id="1549639"/>
    <lineage>
        <taxon>Bacteria</taxon>
        <taxon>Pseudomonadati</taxon>
        <taxon>Bacteroidota</taxon>
        <taxon>Cytophagia</taxon>
        <taxon>Cytophagales</taxon>
        <taxon>Hymenobacteraceae</taxon>
        <taxon>Rufibacter</taxon>
    </lineage>
</organism>
<feature type="domain" description="Outer membrane protein beta-barrel" evidence="3">
    <location>
        <begin position="773"/>
        <end position="927"/>
    </location>
</feature>
<dbReference type="Proteomes" id="UP000563094">
    <property type="component" value="Unassembled WGS sequence"/>
</dbReference>
<accession>A0A839GKD5</accession>
<sequence length="946" mass="107517">MKHVLRFVFLTSCSFLLTVVLAQAQKGEVKGKLWDTAHKEVVSYATVAIYTAQDTTLATFRVSDEKGNFRVPNLALDTRLRIVITMTGLKTYRKEFTLSAGQPELDLGQINLEQADHMLGEVVIAAEAPPIIVRKDTLEFNANSFKTLPMALVEDLLRKLPGVQVDAEGNISVNGRSVQKILVDGKEFFGNDPKVATRNLPADMISKVQVVNDPDALRRDPDMPVSEIPQVINLKLKKGIKQGAFGKLYAGKGTKHLFEGGGIVNLFRDTTQLSVLGYANNLNRPGFGFEEINRIGGFNRSGWNSMSMWSDGGFALNGISFGATGQGIQRSAGAGGNFNTLLKNGIKLNLQYFYGGINADLNQVVNSQQFLKDRVQQPSDTLNTRRLREQDSRDQSHRIGGKIDWKIDSLTSFSITPSVTFSTSTANQYSLANTTFNFQELANDSQDTLRREGSRTAFTTAVSFERLFKKKGRIFTLFGDYNYNLSDQDQVNRSINQFYRENPYTVFLDQLRVNDREGLTTYSNFSFTEPLRKDLSAVLRFNTEYFQDENDINTYRYNEDRGQYDILEESLSDRVNRDGWRNYLTLGLRWKIKDVSLQPGVRATRLDIYNRFERDAPIDQHYFYVYPSLNITWKQLNFSYNVNVREPNAADLQPVPDNTNQLYVQYGNPGLTPTISHSLNLHYRYNNTNRSLNYSTYLYGTISEDAVTRARTVDLEDGKQTSTPLNTGGNWNISSNTNVMKDYKFDGNRQFSVGGGLNIWYSRTLILLDQYRRGVLENQLRGFGHSINVSPRLEGRMNLNDKLEIIQTYSVNRQWGRYEKNLANNIAITNQTAKSEVIVRLPKKLVWEVSYDYWYNSNAAPGLQRSYGRLNAGITYLFMKNDRGQLKLSVFDALDQNLSAYRSVRENMVEDYQTAVLNRYGLLTFTYNIRNFGGKVGGSSNSFFRF</sequence>
<reference evidence="4 5" key="1">
    <citation type="submission" date="2020-08" db="EMBL/GenBank/DDBJ databases">
        <title>Genomic Encyclopedia of Type Strains, Phase IV (KMG-IV): sequencing the most valuable type-strain genomes for metagenomic binning, comparative biology and taxonomic classification.</title>
        <authorList>
            <person name="Goeker M."/>
        </authorList>
    </citation>
    <scope>NUCLEOTIDE SEQUENCE [LARGE SCALE GENOMIC DNA]</scope>
    <source>
        <strain evidence="4 5">DSM 29854</strain>
    </source>
</reference>
<name>A0A839GKD5_9BACT</name>
<feature type="compositionally biased region" description="Polar residues" evidence="1">
    <location>
        <begin position="375"/>
        <end position="384"/>
    </location>
</feature>
<dbReference type="InterPro" id="IPR008969">
    <property type="entry name" value="CarboxyPept-like_regulatory"/>
</dbReference>
<dbReference type="Gene3D" id="2.170.130.10">
    <property type="entry name" value="TonB-dependent receptor, plug domain"/>
    <property type="match status" value="1"/>
</dbReference>
<dbReference type="AlphaFoldDB" id="A0A839GKD5"/>
<feature type="chain" id="PRO_5032657568" description="Outer membrane protein beta-barrel domain-containing protein" evidence="2">
    <location>
        <begin position="25"/>
        <end position="946"/>
    </location>
</feature>
<evidence type="ECO:0000256" key="1">
    <source>
        <dbReference type="SAM" id="MobiDB-lite"/>
    </source>
</evidence>
<evidence type="ECO:0000256" key="2">
    <source>
        <dbReference type="SAM" id="SignalP"/>
    </source>
</evidence>
<dbReference type="RefSeq" id="WP_182513510.1">
    <property type="nucleotide sequence ID" value="NZ_JACJIQ010000012.1"/>
</dbReference>
<feature type="domain" description="Outer membrane protein beta-barrel" evidence="3">
    <location>
        <begin position="467"/>
        <end position="742"/>
    </location>
</feature>
<dbReference type="InterPro" id="IPR037066">
    <property type="entry name" value="Plug_dom_sf"/>
</dbReference>
<keyword evidence="5" id="KW-1185">Reference proteome</keyword>
<dbReference type="SUPFAM" id="SSF56935">
    <property type="entry name" value="Porins"/>
    <property type="match status" value="1"/>
</dbReference>